<sequence length="324" mass="38590">MINKKYINILKQNKNLLAFSHGSDSSALFFMLLKQDIEFDLALINYKTRLNSDLEEQSAKELAQKYNKKIYTKTANKIEKNFEANARALRYEFFDAICKKYKYENLILAHNLNDKFEWFLMQFSKGAGMVELLGFKDIEQRKNYTIIRPLLNTSKNEILAFLKQENIKYFDDESNKDKKYFRNKIRINYANTFLNEFEKGVKKSFEYLEKDLKEEYIKEFNGIYITYKDESLIAKCFKYLGVLLSAKQRKEAMSKDGVISHKIAIVYIEDKALIFPYVRVEKIPKDFKEIYRKAKLPKHLRAFCFMKNIDIKELYEFLKIQPAT</sequence>
<dbReference type="InterPro" id="IPR014729">
    <property type="entry name" value="Rossmann-like_a/b/a_fold"/>
</dbReference>
<dbReference type="EMBL" id="VOWB01000025">
    <property type="protein sequence ID" value="TXE83674.1"/>
    <property type="molecule type" value="Genomic_DNA"/>
</dbReference>
<protein>
    <recommendedName>
        <fullName evidence="6">tRNA(Ile)-lysidine synthase</fullName>
        <ecNumber evidence="6">6.3.4.19</ecNumber>
    </recommendedName>
    <alternativeName>
        <fullName evidence="6">tRNA(Ile)-2-lysyl-cytidine synthase</fullName>
    </alternativeName>
    <alternativeName>
        <fullName evidence="6">tRNA(Ile)-lysidine synthetase</fullName>
    </alternativeName>
</protein>
<dbReference type="AlphaFoldDB" id="A0A5C7E1M5"/>
<dbReference type="InterPro" id="IPR011063">
    <property type="entry name" value="TilS/TtcA_N"/>
</dbReference>
<comment type="caution">
    <text evidence="6">Lacks conserved residue(s) required for the propagation of feature annotation.</text>
</comment>
<keyword evidence="3" id="KW-0547">Nucleotide-binding</keyword>
<keyword evidence="1 6" id="KW-0436">Ligase</keyword>
<reference evidence="8 9" key="1">
    <citation type="submission" date="2019-07" db="EMBL/GenBank/DDBJ databases">
        <title>Rapid identification of Enteric Bacteria from Whole Genome Sequences (WGS) using Average Nucleotide Identity (ANI).</title>
        <authorList>
            <person name="Lane C."/>
        </authorList>
    </citation>
    <scope>NUCLEOTIDE SEQUENCE [LARGE SCALE GENOMIC DNA]</scope>
    <source>
        <strain evidence="8 9">2016D-0250</strain>
    </source>
</reference>
<evidence type="ECO:0000256" key="1">
    <source>
        <dbReference type="ARBA" id="ARBA00022598"/>
    </source>
</evidence>
<comment type="similarity">
    <text evidence="6">Belongs to the tRNA(Ile)-lysidine synthase family.</text>
</comment>
<evidence type="ECO:0000256" key="4">
    <source>
        <dbReference type="ARBA" id="ARBA00022840"/>
    </source>
</evidence>
<dbReference type="Gene3D" id="3.40.50.620">
    <property type="entry name" value="HUPs"/>
    <property type="match status" value="1"/>
</dbReference>
<name>A0A5C7E1M5_9BACT</name>
<dbReference type="GO" id="GO:0032267">
    <property type="term" value="F:tRNA(Ile)-lysidine synthase activity"/>
    <property type="evidence" value="ECO:0007669"/>
    <property type="project" value="UniProtKB-EC"/>
</dbReference>
<dbReference type="Pfam" id="PF01171">
    <property type="entry name" value="ATP_bind_3"/>
    <property type="match status" value="1"/>
</dbReference>
<keyword evidence="2 6" id="KW-0819">tRNA processing</keyword>
<dbReference type="GO" id="GO:0005737">
    <property type="term" value="C:cytoplasm"/>
    <property type="evidence" value="ECO:0007669"/>
    <property type="project" value="UniProtKB-SubCell"/>
</dbReference>
<dbReference type="InterPro" id="IPR012795">
    <property type="entry name" value="tRNA_Ile_lys_synt_N"/>
</dbReference>
<dbReference type="Proteomes" id="UP000321310">
    <property type="component" value="Unassembled WGS sequence"/>
</dbReference>
<dbReference type="EC" id="6.3.4.19" evidence="6"/>
<evidence type="ECO:0000256" key="3">
    <source>
        <dbReference type="ARBA" id="ARBA00022741"/>
    </source>
</evidence>
<accession>A0A5C7E1M5</accession>
<dbReference type="PANTHER" id="PTHR43033:SF1">
    <property type="entry name" value="TRNA(ILE)-LYSIDINE SYNTHASE-RELATED"/>
    <property type="match status" value="1"/>
</dbReference>
<dbReference type="CDD" id="cd01992">
    <property type="entry name" value="TilS_N"/>
    <property type="match status" value="1"/>
</dbReference>
<dbReference type="HAMAP" id="MF_01161">
    <property type="entry name" value="tRNA_Ile_lys_synt"/>
    <property type="match status" value="1"/>
</dbReference>
<evidence type="ECO:0000259" key="7">
    <source>
        <dbReference type="Pfam" id="PF01171"/>
    </source>
</evidence>
<evidence type="ECO:0000313" key="9">
    <source>
        <dbReference type="Proteomes" id="UP000321310"/>
    </source>
</evidence>
<dbReference type="InterPro" id="IPR012094">
    <property type="entry name" value="tRNA_Ile_lys_synt"/>
</dbReference>
<keyword evidence="4" id="KW-0067">ATP-binding</keyword>
<comment type="caution">
    <text evidence="8">The sequence shown here is derived from an EMBL/GenBank/DDBJ whole genome shotgun (WGS) entry which is preliminary data.</text>
</comment>
<evidence type="ECO:0000256" key="6">
    <source>
        <dbReference type="HAMAP-Rule" id="MF_01161"/>
    </source>
</evidence>
<organism evidence="8 9">
    <name type="scientific">Campylobacter peloridis</name>
    <dbReference type="NCBI Taxonomy" id="488546"/>
    <lineage>
        <taxon>Bacteria</taxon>
        <taxon>Pseudomonadati</taxon>
        <taxon>Campylobacterota</taxon>
        <taxon>Epsilonproteobacteria</taxon>
        <taxon>Campylobacterales</taxon>
        <taxon>Campylobacteraceae</taxon>
        <taxon>Campylobacter</taxon>
    </lineage>
</organism>
<dbReference type="GO" id="GO:0006400">
    <property type="term" value="P:tRNA modification"/>
    <property type="evidence" value="ECO:0007669"/>
    <property type="project" value="UniProtKB-UniRule"/>
</dbReference>
<comment type="catalytic activity">
    <reaction evidence="5 6">
        <text>cytidine(34) in tRNA(Ile2) + L-lysine + ATP = lysidine(34) in tRNA(Ile2) + AMP + diphosphate + H(+)</text>
        <dbReference type="Rhea" id="RHEA:43744"/>
        <dbReference type="Rhea" id="RHEA-COMP:10625"/>
        <dbReference type="Rhea" id="RHEA-COMP:10670"/>
        <dbReference type="ChEBI" id="CHEBI:15378"/>
        <dbReference type="ChEBI" id="CHEBI:30616"/>
        <dbReference type="ChEBI" id="CHEBI:32551"/>
        <dbReference type="ChEBI" id="CHEBI:33019"/>
        <dbReference type="ChEBI" id="CHEBI:82748"/>
        <dbReference type="ChEBI" id="CHEBI:83665"/>
        <dbReference type="ChEBI" id="CHEBI:456215"/>
        <dbReference type="EC" id="6.3.4.19"/>
    </reaction>
</comment>
<evidence type="ECO:0000256" key="5">
    <source>
        <dbReference type="ARBA" id="ARBA00048539"/>
    </source>
</evidence>
<dbReference type="NCBIfam" id="TIGR02432">
    <property type="entry name" value="lysidine_TilS_N"/>
    <property type="match status" value="1"/>
</dbReference>
<gene>
    <name evidence="6 8" type="primary">tilS</name>
    <name evidence="8" type="ORF">FPD46_02015</name>
</gene>
<dbReference type="PANTHER" id="PTHR43033">
    <property type="entry name" value="TRNA(ILE)-LYSIDINE SYNTHASE-RELATED"/>
    <property type="match status" value="1"/>
</dbReference>
<proteinExistence type="inferred from homology"/>
<dbReference type="GO" id="GO:0005524">
    <property type="term" value="F:ATP binding"/>
    <property type="evidence" value="ECO:0007669"/>
    <property type="project" value="UniProtKB-KW"/>
</dbReference>
<feature type="domain" description="tRNA(Ile)-lysidine/2-thiocytidine synthase N-terminal" evidence="7">
    <location>
        <begin position="15"/>
        <end position="186"/>
    </location>
</feature>
<evidence type="ECO:0000256" key="2">
    <source>
        <dbReference type="ARBA" id="ARBA00022694"/>
    </source>
</evidence>
<dbReference type="RefSeq" id="WP_147575105.1">
    <property type="nucleotide sequence ID" value="NZ_VOWB01000025.1"/>
</dbReference>
<dbReference type="SUPFAM" id="SSF52402">
    <property type="entry name" value="Adenine nucleotide alpha hydrolases-like"/>
    <property type="match status" value="1"/>
</dbReference>
<evidence type="ECO:0000313" key="8">
    <source>
        <dbReference type="EMBL" id="TXE83674.1"/>
    </source>
</evidence>
<comment type="function">
    <text evidence="6">Ligates lysine onto the cytidine present at position 34 of the AUA codon-specific tRNA(Ile) that contains the anticodon CAU, in an ATP-dependent manner. Cytidine is converted to lysidine, thus changing the amino acid specificity of the tRNA from methionine to isoleucine.</text>
</comment>
<keyword evidence="6" id="KW-0963">Cytoplasm</keyword>
<comment type="subcellular location">
    <subcellularLocation>
        <location evidence="6">Cytoplasm</location>
    </subcellularLocation>
</comment>